<proteinExistence type="predicted"/>
<comment type="caution">
    <text evidence="2">The sequence shown here is derived from an EMBL/GenBank/DDBJ whole genome shotgun (WGS) entry which is preliminary data.</text>
</comment>
<gene>
    <name evidence="2" type="ORF">OM076_11505</name>
</gene>
<feature type="compositionally biased region" description="Basic and acidic residues" evidence="1">
    <location>
        <begin position="1"/>
        <end position="23"/>
    </location>
</feature>
<evidence type="ECO:0000313" key="2">
    <source>
        <dbReference type="EMBL" id="MDA0160893.1"/>
    </source>
</evidence>
<dbReference type="AlphaFoldDB" id="A0A9X3MTD0"/>
<dbReference type="EMBL" id="JAPDOD010000008">
    <property type="protein sequence ID" value="MDA0160893.1"/>
    <property type="molecule type" value="Genomic_DNA"/>
</dbReference>
<dbReference type="RefSeq" id="WP_270040007.1">
    <property type="nucleotide sequence ID" value="NZ_JAPDOD010000008.1"/>
</dbReference>
<sequence>MTRPGDREPLDERERPALEREPAATEIPVPEPAVLALQRTAGNQAVARLLMRQPNLTVTDRQAASSERVLTWFAALAREIRQTEPGTPVQSVPELVYMAGELDVEQGKVRDRMKAPAIEALIRRSAREQGIELLEHRELADVRGVQAEATAILGNLDRIPTELSFGNSSESITISLGGKVSGNVGALKFEGETLPEGGAKGSAKIKGNAGEVEIHGSPEGAGTSFKRGQTKVGVDIGKGVKAEVKAGDLVTVKGSVVPEGDGKASWSAQITIGTLGGNVIAAEDIAKVMSATQDTFAASGGALAGNLSIENVTQHGPLLKKAVTDVVEKARKSAAQGKPGWSVSGTVKGDKTGGYSGTVTLTWVF</sequence>
<name>A0A9X3MTD0_9ACTN</name>
<keyword evidence="3" id="KW-1185">Reference proteome</keyword>
<evidence type="ECO:0000313" key="3">
    <source>
        <dbReference type="Proteomes" id="UP001149140"/>
    </source>
</evidence>
<reference evidence="2" key="1">
    <citation type="submission" date="2022-10" db="EMBL/GenBank/DDBJ databases">
        <title>The WGS of Solirubrobacter ginsenosidimutans DSM 21036.</title>
        <authorList>
            <person name="Jiang Z."/>
        </authorList>
    </citation>
    <scope>NUCLEOTIDE SEQUENCE</scope>
    <source>
        <strain evidence="2">DSM 21036</strain>
    </source>
</reference>
<protein>
    <submittedName>
        <fullName evidence="2">Uncharacterized protein</fullName>
    </submittedName>
</protein>
<dbReference type="Proteomes" id="UP001149140">
    <property type="component" value="Unassembled WGS sequence"/>
</dbReference>
<accession>A0A9X3MTD0</accession>
<organism evidence="2 3">
    <name type="scientific">Solirubrobacter ginsenosidimutans</name>
    <dbReference type="NCBI Taxonomy" id="490573"/>
    <lineage>
        <taxon>Bacteria</taxon>
        <taxon>Bacillati</taxon>
        <taxon>Actinomycetota</taxon>
        <taxon>Thermoleophilia</taxon>
        <taxon>Solirubrobacterales</taxon>
        <taxon>Solirubrobacteraceae</taxon>
        <taxon>Solirubrobacter</taxon>
    </lineage>
</organism>
<evidence type="ECO:0000256" key="1">
    <source>
        <dbReference type="SAM" id="MobiDB-lite"/>
    </source>
</evidence>
<feature type="region of interest" description="Disordered" evidence="1">
    <location>
        <begin position="1"/>
        <end position="26"/>
    </location>
</feature>